<dbReference type="RefSeq" id="XP_003866246.1">
    <property type="nucleotide sequence ID" value="XM_003866198.1"/>
</dbReference>
<dbReference type="KEGG" id="cot:CORT_0A04180"/>
<dbReference type="HOGENOM" id="CLU_033727_0_0_1"/>
<dbReference type="InterPro" id="IPR036259">
    <property type="entry name" value="MFS_trans_sf"/>
</dbReference>
<feature type="transmembrane region" description="Helical" evidence="2">
    <location>
        <begin position="215"/>
        <end position="235"/>
    </location>
</feature>
<feature type="domain" description="Major facilitator superfamily (MFS) profile" evidence="3">
    <location>
        <begin position="299"/>
        <end position="514"/>
    </location>
</feature>
<name>H8WWI2_CANO9</name>
<dbReference type="eggNOG" id="ENOG502RXU0">
    <property type="taxonomic scope" value="Eukaryota"/>
</dbReference>
<accession>H8WWI2</accession>
<feature type="transmembrane region" description="Helical" evidence="2">
    <location>
        <begin position="418"/>
        <end position="442"/>
    </location>
</feature>
<dbReference type="PROSITE" id="PS50850">
    <property type="entry name" value="MFS"/>
    <property type="match status" value="1"/>
</dbReference>
<keyword evidence="2" id="KW-1133">Transmembrane helix</keyword>
<dbReference type="GO" id="GO:0016020">
    <property type="term" value="C:membrane"/>
    <property type="evidence" value="ECO:0007669"/>
    <property type="project" value="UniProtKB-SubCell"/>
</dbReference>
<protein>
    <recommendedName>
        <fullName evidence="3">Major facilitator superfamily (MFS) profile domain-containing protein</fullName>
    </recommendedName>
</protein>
<dbReference type="Pfam" id="PF07690">
    <property type="entry name" value="MFS_1"/>
    <property type="match status" value="1"/>
</dbReference>
<evidence type="ECO:0000256" key="2">
    <source>
        <dbReference type="SAM" id="Phobius"/>
    </source>
</evidence>
<feature type="transmembrane region" description="Helical" evidence="2">
    <location>
        <begin position="255"/>
        <end position="274"/>
    </location>
</feature>
<dbReference type="GeneID" id="14537286"/>
<evidence type="ECO:0000313" key="4">
    <source>
        <dbReference type="EMBL" id="CCG20806.1"/>
    </source>
</evidence>
<reference evidence="4 5" key="1">
    <citation type="journal article" date="2012" name="PLoS ONE">
        <title>Sequence and analysis of the genome of the pathogenic yeast Candida orthopsilosis.</title>
        <authorList>
            <person name="Riccombeni A."/>
            <person name="Vidanes G."/>
            <person name="Proux-Wera E."/>
            <person name="Wolfe K.H."/>
            <person name="Butler G."/>
        </authorList>
    </citation>
    <scope>NUCLEOTIDE SEQUENCE [LARGE SCALE GENOMIC DNA]</scope>
    <source>
        <strain evidence="4 5">Co 90-125</strain>
    </source>
</reference>
<feature type="transmembrane region" description="Helical" evidence="2">
    <location>
        <begin position="454"/>
        <end position="474"/>
    </location>
</feature>
<dbReference type="SUPFAM" id="SSF103473">
    <property type="entry name" value="MFS general substrate transporter"/>
    <property type="match status" value="1"/>
</dbReference>
<evidence type="ECO:0000313" key="5">
    <source>
        <dbReference type="Proteomes" id="UP000005018"/>
    </source>
</evidence>
<dbReference type="InterPro" id="IPR020846">
    <property type="entry name" value="MFS_dom"/>
</dbReference>
<evidence type="ECO:0000259" key="3">
    <source>
        <dbReference type="PROSITE" id="PS50850"/>
    </source>
</evidence>
<dbReference type="PANTHER" id="PTHR23524:SF1">
    <property type="entry name" value="MRH DOMAIN-CONTAINING PROTEIN-RELATED"/>
    <property type="match status" value="1"/>
</dbReference>
<sequence>MLKNFQMSSSSIYSMSRKKNATTKSFLAAPRSRIYHSSFSTMDSPNYTVVNYAAFNYAGFACIAIVVFLTSTQPFYIKEVIGIEPKPGSSKDSKIGHIVGGLGFFDEIVSMSTAPLLGSLNDQLSSSGFAGARVIQSFSFVVIALALLGYALNRNLIPMMFILRGVFAFGVTGCMSMVTVMLNQLSMSNFEFAKLWGAQHGHLEEGVTPRRNGKLAAVMGVATGLGAIFSVSTLVTLPVKFAELSDLKSGLKSSYIVVMVFALVSFAILFAFLYKPQEQARESRQFLKEGINFAKSSKEAQLAFVGAFVARSTTVATTLYIPLVVYNWYYNIGECKSKDNWAGKLTCYDGYIFSAILTGVAQTVALVSAPFWGYLGDSCRVGKFRTLTFAGLLGVVGNFGLSLVTTKTNYNPKTVWCFVNVSIIGLSQIGLIISSMSILSGIEEAHQIMGSLSGLYSFAGGLGIMIITLVGGLIADVWILGPFFILGAFNVVLLVVCLRRDKSMRLEGGERLVE</sequence>
<feature type="transmembrane region" description="Helical" evidence="2">
    <location>
        <begin position="159"/>
        <end position="182"/>
    </location>
</feature>
<keyword evidence="2" id="KW-0472">Membrane</keyword>
<feature type="transmembrane region" description="Helical" evidence="2">
    <location>
        <begin position="49"/>
        <end position="69"/>
    </location>
</feature>
<dbReference type="GO" id="GO:0022857">
    <property type="term" value="F:transmembrane transporter activity"/>
    <property type="evidence" value="ECO:0007669"/>
    <property type="project" value="InterPro"/>
</dbReference>
<organism evidence="4 5">
    <name type="scientific">Candida orthopsilosis (strain 90-125)</name>
    <name type="common">Yeast</name>
    <dbReference type="NCBI Taxonomy" id="1136231"/>
    <lineage>
        <taxon>Eukaryota</taxon>
        <taxon>Fungi</taxon>
        <taxon>Dikarya</taxon>
        <taxon>Ascomycota</taxon>
        <taxon>Saccharomycotina</taxon>
        <taxon>Pichiomycetes</taxon>
        <taxon>Debaryomycetaceae</taxon>
        <taxon>Candida/Lodderomyces clade</taxon>
        <taxon>Candida</taxon>
    </lineage>
</organism>
<dbReference type="Gene3D" id="1.20.1250.20">
    <property type="entry name" value="MFS general substrate transporter like domains"/>
    <property type="match status" value="2"/>
</dbReference>
<keyword evidence="2" id="KW-0812">Transmembrane</keyword>
<dbReference type="AlphaFoldDB" id="H8WWI2"/>
<proteinExistence type="predicted"/>
<feature type="transmembrane region" description="Helical" evidence="2">
    <location>
        <begin position="134"/>
        <end position="153"/>
    </location>
</feature>
<feature type="transmembrane region" description="Helical" evidence="2">
    <location>
        <begin position="350"/>
        <end position="375"/>
    </location>
</feature>
<dbReference type="InterPro" id="IPR011701">
    <property type="entry name" value="MFS"/>
</dbReference>
<comment type="subcellular location">
    <subcellularLocation>
        <location evidence="1">Membrane</location>
        <topology evidence="1">Multi-pass membrane protein</topology>
    </subcellularLocation>
</comment>
<feature type="transmembrane region" description="Helical" evidence="2">
    <location>
        <begin position="387"/>
        <end position="406"/>
    </location>
</feature>
<evidence type="ECO:0000256" key="1">
    <source>
        <dbReference type="ARBA" id="ARBA00004141"/>
    </source>
</evidence>
<gene>
    <name evidence="4" type="ORF">CORT_0A04180</name>
</gene>
<dbReference type="EMBL" id="HE681719">
    <property type="protein sequence ID" value="CCG20806.1"/>
    <property type="molecule type" value="Genomic_DNA"/>
</dbReference>
<dbReference type="OrthoDB" id="18110at2759"/>
<dbReference type="Proteomes" id="UP000005018">
    <property type="component" value="Chromosome 1"/>
</dbReference>
<dbReference type="PANTHER" id="PTHR23524">
    <property type="entry name" value="TRANSPORTER, PUTATIVE (AFU_ORTHOLOGUE AFUA_8G04850)-RELATED"/>
    <property type="match status" value="1"/>
</dbReference>
<keyword evidence="5" id="KW-1185">Reference proteome</keyword>
<feature type="transmembrane region" description="Helical" evidence="2">
    <location>
        <begin position="480"/>
        <end position="498"/>
    </location>
</feature>
<feature type="transmembrane region" description="Helical" evidence="2">
    <location>
        <begin position="302"/>
        <end position="330"/>
    </location>
</feature>